<reference evidence="2" key="1">
    <citation type="journal article" date="2020" name="Stud. Mycol.">
        <title>101 Dothideomycetes genomes: a test case for predicting lifestyles and emergence of pathogens.</title>
        <authorList>
            <person name="Haridas S."/>
            <person name="Albert R."/>
            <person name="Binder M."/>
            <person name="Bloem J."/>
            <person name="Labutti K."/>
            <person name="Salamov A."/>
            <person name="Andreopoulos B."/>
            <person name="Baker S."/>
            <person name="Barry K."/>
            <person name="Bills G."/>
            <person name="Bluhm B."/>
            <person name="Cannon C."/>
            <person name="Castanera R."/>
            <person name="Culley D."/>
            <person name="Daum C."/>
            <person name="Ezra D."/>
            <person name="Gonzalez J."/>
            <person name="Henrissat B."/>
            <person name="Kuo A."/>
            <person name="Liang C."/>
            <person name="Lipzen A."/>
            <person name="Lutzoni F."/>
            <person name="Magnuson J."/>
            <person name="Mondo S."/>
            <person name="Nolan M."/>
            <person name="Ohm R."/>
            <person name="Pangilinan J."/>
            <person name="Park H.-J."/>
            <person name="Ramirez L."/>
            <person name="Alfaro M."/>
            <person name="Sun H."/>
            <person name="Tritt A."/>
            <person name="Yoshinaga Y."/>
            <person name="Zwiers L.-H."/>
            <person name="Turgeon B."/>
            <person name="Goodwin S."/>
            <person name="Spatafora J."/>
            <person name="Crous P."/>
            <person name="Grigoriev I."/>
        </authorList>
    </citation>
    <scope>NUCLEOTIDE SEQUENCE</scope>
    <source>
        <strain evidence="2">CBS 260.36</strain>
    </source>
</reference>
<sequence length="547" mass="60965">MFWGFWKRALQEYEPAHFDELGSKPPVSAYAGYKRYSLFSPAEWLLELGTLLLSLALFVVLVVILWFVHDKPLSEWQFRISLNTVVSIMTTGCSAAMMHGVSEFIGLHKLLHFKQKPRKLADFERFDGASRGPWGSTRFIFGVKWNLATVGALITIGRLAFAPLAQQVVQYPERMINTIDAGATFGYTYGYNRKLVHAAELFDISMLQDTKMQSAILQGIYDIDVTPLFTCPDACVWDESYISLGFKTSCNNVTAITLHTEACTDESCSMITPGGLNLTAHSFHLEDGGSQSIFLLTSAIPQHFNASELVRYAVYRATANGITDNSYPCNINITECIVGVTAYEYSQVHANGSEFKFDSIKEISLQDVHWYIDNSSLVYYTNQSATPGLPGFNFSDWDFRALQSYFASNTISSEWVVGDYNKEVSGGISAALVGDVDLEQRFQKMAASMTDYIRSGPNKQIAKGMRVTRVTFVSIKWLWLIGPAIIELATLIFACTTIFRNRKSRGVPLWKSSALAVLACHYEGGPGIKAGLIRNMQKDVNEIENTA</sequence>
<evidence type="ECO:0000313" key="3">
    <source>
        <dbReference type="Proteomes" id="UP000799439"/>
    </source>
</evidence>
<evidence type="ECO:0000313" key="2">
    <source>
        <dbReference type="EMBL" id="KAF2155334.1"/>
    </source>
</evidence>
<evidence type="ECO:0000256" key="1">
    <source>
        <dbReference type="SAM" id="Phobius"/>
    </source>
</evidence>
<keyword evidence="3" id="KW-1185">Reference proteome</keyword>
<feature type="transmembrane region" description="Helical" evidence="1">
    <location>
        <begin position="477"/>
        <end position="499"/>
    </location>
</feature>
<name>A0A9P4J5S6_9PEZI</name>
<dbReference type="EMBL" id="ML996083">
    <property type="protein sequence ID" value="KAF2155334.1"/>
    <property type="molecule type" value="Genomic_DNA"/>
</dbReference>
<feature type="transmembrane region" description="Helical" evidence="1">
    <location>
        <begin position="44"/>
        <end position="68"/>
    </location>
</feature>
<dbReference type="Pfam" id="PF11374">
    <property type="entry name" value="DUF3176"/>
    <property type="match status" value="1"/>
</dbReference>
<dbReference type="PANTHER" id="PTHR35394:SF5">
    <property type="entry name" value="DUF3176 DOMAIN-CONTAINING PROTEIN"/>
    <property type="match status" value="1"/>
</dbReference>
<dbReference type="Proteomes" id="UP000799439">
    <property type="component" value="Unassembled WGS sequence"/>
</dbReference>
<dbReference type="PANTHER" id="PTHR35394">
    <property type="entry name" value="DUF3176 DOMAIN-CONTAINING PROTEIN"/>
    <property type="match status" value="1"/>
</dbReference>
<gene>
    <name evidence="2" type="ORF">K461DRAFT_292205</name>
</gene>
<keyword evidence="1" id="KW-0812">Transmembrane</keyword>
<keyword evidence="1" id="KW-1133">Transmembrane helix</keyword>
<comment type="caution">
    <text evidence="2">The sequence shown here is derived from an EMBL/GenBank/DDBJ whole genome shotgun (WGS) entry which is preliminary data.</text>
</comment>
<accession>A0A9P4J5S6</accession>
<dbReference type="OrthoDB" id="5376804at2759"/>
<keyword evidence="1" id="KW-0472">Membrane</keyword>
<dbReference type="InterPro" id="IPR021514">
    <property type="entry name" value="DUF3176"/>
</dbReference>
<protein>
    <submittedName>
        <fullName evidence="2">Uncharacterized protein</fullName>
    </submittedName>
</protein>
<feature type="transmembrane region" description="Helical" evidence="1">
    <location>
        <begin position="80"/>
        <end position="101"/>
    </location>
</feature>
<proteinExistence type="predicted"/>
<dbReference type="AlphaFoldDB" id="A0A9P4J5S6"/>
<organism evidence="2 3">
    <name type="scientific">Myriangium duriaei CBS 260.36</name>
    <dbReference type="NCBI Taxonomy" id="1168546"/>
    <lineage>
        <taxon>Eukaryota</taxon>
        <taxon>Fungi</taxon>
        <taxon>Dikarya</taxon>
        <taxon>Ascomycota</taxon>
        <taxon>Pezizomycotina</taxon>
        <taxon>Dothideomycetes</taxon>
        <taxon>Dothideomycetidae</taxon>
        <taxon>Myriangiales</taxon>
        <taxon>Myriangiaceae</taxon>
        <taxon>Myriangium</taxon>
    </lineage>
</organism>